<organism evidence="2 3">
    <name type="scientific">Haloferax denitrificans ATCC 35960</name>
    <dbReference type="NCBI Taxonomy" id="662478"/>
    <lineage>
        <taxon>Archaea</taxon>
        <taxon>Methanobacteriati</taxon>
        <taxon>Methanobacteriota</taxon>
        <taxon>Stenosarchaea group</taxon>
        <taxon>Halobacteria</taxon>
        <taxon>Halobacteriales</taxon>
        <taxon>Haloferacaceae</taxon>
        <taxon>Haloferax</taxon>
    </lineage>
</organism>
<protein>
    <submittedName>
        <fullName evidence="2">Uncharacterized protein</fullName>
    </submittedName>
</protein>
<proteinExistence type="predicted"/>
<reference evidence="2 3" key="1">
    <citation type="journal article" date="2014" name="PLoS Genet.">
        <title>Phylogenetically driven sequencing of extremely halophilic archaea reveals strategies for static and dynamic osmo-response.</title>
        <authorList>
            <person name="Becker E.A."/>
            <person name="Seitzer P.M."/>
            <person name="Tritt A."/>
            <person name="Larsen D."/>
            <person name="Krusor M."/>
            <person name="Yao A.I."/>
            <person name="Wu D."/>
            <person name="Madern D."/>
            <person name="Eisen J.A."/>
            <person name="Darling A.E."/>
            <person name="Facciotti M.T."/>
        </authorList>
    </citation>
    <scope>NUCLEOTIDE SEQUENCE [LARGE SCALE GENOMIC DNA]</scope>
    <source>
        <strain evidence="2 3">ATCC 35960</strain>
    </source>
</reference>
<feature type="compositionally biased region" description="Basic and acidic residues" evidence="1">
    <location>
        <begin position="27"/>
        <end position="36"/>
    </location>
</feature>
<comment type="caution">
    <text evidence="2">The sequence shown here is derived from an EMBL/GenBank/DDBJ whole genome shotgun (WGS) entry which is preliminary data.</text>
</comment>
<evidence type="ECO:0000256" key="1">
    <source>
        <dbReference type="SAM" id="MobiDB-lite"/>
    </source>
</evidence>
<keyword evidence="3" id="KW-1185">Reference proteome</keyword>
<dbReference type="Pfam" id="PF19100">
    <property type="entry name" value="DUF5787"/>
    <property type="match status" value="1"/>
</dbReference>
<dbReference type="InterPro" id="IPR043901">
    <property type="entry name" value="DUF5787"/>
</dbReference>
<accession>M0J6J0</accession>
<dbReference type="EMBL" id="AOLP01000014">
    <property type="protein sequence ID" value="EMA03594.1"/>
    <property type="molecule type" value="Genomic_DNA"/>
</dbReference>
<evidence type="ECO:0000313" key="2">
    <source>
        <dbReference type="EMBL" id="EMA03594.1"/>
    </source>
</evidence>
<dbReference type="AlphaFoldDB" id="M0J6J0"/>
<gene>
    <name evidence="2" type="ORF">C438_13249</name>
</gene>
<dbReference type="PATRIC" id="fig|662478.6.peg.2593"/>
<dbReference type="Proteomes" id="UP000011553">
    <property type="component" value="Unassembled WGS sequence"/>
</dbReference>
<name>M0J6J0_9EURY</name>
<sequence length="357" mass="40693">MSSGRTPKPPDRNAFGFPPQLPVVSDAADRDRDRDRDRDPEFAFELRVCRWAERAWHPDGPRPAFVARQLGTRERRWDTVVVEVDPEAFAARRALSTDGFDSDLLRVVRHAPAEWAWYRDAVPEPDFPWRHVVPAVHRAAGLGLVEKRRGSRNRVEYRRTAPYPDWVERVVAIENKPDLDASAARALADQLDHDVSRALADEVWVATEVTGRRVEPALLEDLPVEVGILGVDGDAAEVLWHPSSLSPDPADARRRLVLAERAYDRGWRNYVDTMRPDCRQFELDRRGRALVPRCAAKDCYQSQRECAHSCPSFEPEPPAWRMQGWPIEGGPGKGVRRILEARRERARDRAERGSENA</sequence>
<evidence type="ECO:0000313" key="3">
    <source>
        <dbReference type="Proteomes" id="UP000011553"/>
    </source>
</evidence>
<feature type="region of interest" description="Disordered" evidence="1">
    <location>
        <begin position="1"/>
        <end position="36"/>
    </location>
</feature>